<name>A0A0D2X2L2_CAPO3</name>
<gene>
    <name evidence="6" type="ORF">CAOG_003661</name>
</gene>
<dbReference type="InterPro" id="IPR013520">
    <property type="entry name" value="Ribonucl_H"/>
</dbReference>
<dbReference type="SUPFAM" id="SSF53098">
    <property type="entry name" value="Ribonuclease H-like"/>
    <property type="match status" value="1"/>
</dbReference>
<dbReference type="AlphaFoldDB" id="A0A0D2X2L2"/>
<dbReference type="GO" id="GO:0003676">
    <property type="term" value="F:nucleic acid binding"/>
    <property type="evidence" value="ECO:0007669"/>
    <property type="project" value="InterPro"/>
</dbReference>
<proteinExistence type="predicted"/>
<dbReference type="OrthoDB" id="448399at2759"/>
<sequence length="269" mass="29695">MSRLPTIRRPARPFERASQSTQCTHFHNGTDATILTSTAELEPQSFRYLLVLDFEAVCDEVTRPKPQEIIEFPTVVLDTTTLEIVGSFHKYVRPVSHPILTPFCTTLTGITQDMVSGQATFQEVFDEHLAWIQSFWKSLPPAANADADAASTASSSIPSEAPTWAFVTCGDWDLNRALPDQLAALGKKSPAPYRQWINIKKEFAVKYGVSPPGMTAMLDMLRLDLVGRHHSGIDDCRNIAAVAKEMLRDGHVFEITGTRGESKGSKASC</sequence>
<dbReference type="InterPro" id="IPR051274">
    <property type="entry name" value="3-5_Exoribonuclease"/>
</dbReference>
<dbReference type="InterPro" id="IPR036397">
    <property type="entry name" value="RNaseH_sf"/>
</dbReference>
<evidence type="ECO:0000256" key="1">
    <source>
        <dbReference type="ARBA" id="ARBA00022722"/>
    </source>
</evidence>
<evidence type="ECO:0000259" key="5">
    <source>
        <dbReference type="SMART" id="SM00479"/>
    </source>
</evidence>
<dbReference type="InterPro" id="IPR047201">
    <property type="entry name" value="ERI-1_3'hExo-like"/>
</dbReference>
<dbReference type="CDD" id="cd06133">
    <property type="entry name" value="ERI-1_3'hExo_like"/>
    <property type="match status" value="1"/>
</dbReference>
<dbReference type="Pfam" id="PF00929">
    <property type="entry name" value="RNase_T"/>
    <property type="match status" value="1"/>
</dbReference>
<dbReference type="Proteomes" id="UP000008743">
    <property type="component" value="Unassembled WGS sequence"/>
</dbReference>
<dbReference type="PANTHER" id="PTHR23044:SF61">
    <property type="entry name" value="3'-5' EXORIBONUCLEASE 1-RELATED"/>
    <property type="match status" value="1"/>
</dbReference>
<evidence type="ECO:0000256" key="2">
    <source>
        <dbReference type="ARBA" id="ARBA00022801"/>
    </source>
</evidence>
<dbReference type="EMBL" id="KE346364">
    <property type="protein sequence ID" value="KJE92754.1"/>
    <property type="molecule type" value="Genomic_DNA"/>
</dbReference>
<reference evidence="7" key="1">
    <citation type="submission" date="2011-02" db="EMBL/GenBank/DDBJ databases">
        <title>The Genome Sequence of Capsaspora owczarzaki ATCC 30864.</title>
        <authorList>
            <person name="Russ C."/>
            <person name="Cuomo C."/>
            <person name="Burger G."/>
            <person name="Gray M.W."/>
            <person name="Holland P.W.H."/>
            <person name="King N."/>
            <person name="Lang F.B.F."/>
            <person name="Roger A.J."/>
            <person name="Ruiz-Trillo I."/>
            <person name="Young S.K."/>
            <person name="Zeng Q."/>
            <person name="Gargeya S."/>
            <person name="Alvarado L."/>
            <person name="Berlin A."/>
            <person name="Chapman S.B."/>
            <person name="Chen Z."/>
            <person name="Freedman E."/>
            <person name="Gellesch M."/>
            <person name="Goldberg J."/>
            <person name="Griggs A."/>
            <person name="Gujja S."/>
            <person name="Heilman E."/>
            <person name="Heiman D."/>
            <person name="Howarth C."/>
            <person name="Mehta T."/>
            <person name="Neiman D."/>
            <person name="Pearson M."/>
            <person name="Roberts A."/>
            <person name="Saif S."/>
            <person name="Shea T."/>
            <person name="Shenoy N."/>
            <person name="Sisk P."/>
            <person name="Stolte C."/>
            <person name="Sykes S."/>
            <person name="White J."/>
            <person name="Yandava C."/>
            <person name="Haas B."/>
            <person name="Nusbaum C."/>
            <person name="Birren B."/>
        </authorList>
    </citation>
    <scope>NUCLEOTIDE SEQUENCE</scope>
    <source>
        <strain evidence="7">ATCC 30864</strain>
    </source>
</reference>
<evidence type="ECO:0000256" key="4">
    <source>
        <dbReference type="SAM" id="MobiDB-lite"/>
    </source>
</evidence>
<dbReference type="SMART" id="SM00479">
    <property type="entry name" value="EXOIII"/>
    <property type="match status" value="1"/>
</dbReference>
<feature type="domain" description="Exonuclease" evidence="5">
    <location>
        <begin position="48"/>
        <end position="252"/>
    </location>
</feature>
<dbReference type="InterPro" id="IPR012337">
    <property type="entry name" value="RNaseH-like_sf"/>
</dbReference>
<dbReference type="Gene3D" id="3.30.420.10">
    <property type="entry name" value="Ribonuclease H-like superfamily/Ribonuclease H"/>
    <property type="match status" value="1"/>
</dbReference>
<feature type="region of interest" description="Disordered" evidence="4">
    <location>
        <begin position="1"/>
        <end position="21"/>
    </location>
</feature>
<keyword evidence="3" id="KW-0269">Exonuclease</keyword>
<dbReference type="PANTHER" id="PTHR23044">
    <property type="entry name" value="3'-5' EXONUCLEASE ERI1-RELATED"/>
    <property type="match status" value="1"/>
</dbReference>
<evidence type="ECO:0000256" key="3">
    <source>
        <dbReference type="ARBA" id="ARBA00022839"/>
    </source>
</evidence>
<organism evidence="6 7">
    <name type="scientific">Capsaspora owczarzaki (strain ATCC 30864)</name>
    <dbReference type="NCBI Taxonomy" id="595528"/>
    <lineage>
        <taxon>Eukaryota</taxon>
        <taxon>Filasterea</taxon>
        <taxon>Capsaspora</taxon>
    </lineage>
</organism>
<keyword evidence="7" id="KW-1185">Reference proteome</keyword>
<keyword evidence="1" id="KW-0540">Nuclease</keyword>
<keyword evidence="2" id="KW-0378">Hydrolase</keyword>
<accession>A0A0D2X2L2</accession>
<evidence type="ECO:0000313" key="6">
    <source>
        <dbReference type="EMBL" id="KJE92754.1"/>
    </source>
</evidence>
<protein>
    <recommendedName>
        <fullName evidence="5">Exonuclease domain-containing protein</fullName>
    </recommendedName>
</protein>
<dbReference type="GO" id="GO:0000175">
    <property type="term" value="F:3'-5'-RNA exonuclease activity"/>
    <property type="evidence" value="ECO:0007669"/>
    <property type="project" value="InterPro"/>
</dbReference>
<evidence type="ECO:0000313" key="7">
    <source>
        <dbReference type="Proteomes" id="UP000008743"/>
    </source>
</evidence>